<dbReference type="Pfam" id="PF16187">
    <property type="entry name" value="Peptidase_M16_M"/>
    <property type="match status" value="1"/>
</dbReference>
<keyword evidence="6" id="KW-0645">Protease</keyword>
<dbReference type="Gene3D" id="3.30.830.10">
    <property type="entry name" value="Metalloenzyme, LuxS/M16 peptidase-like"/>
    <property type="match status" value="4"/>
</dbReference>
<dbReference type="InterPro" id="IPR011765">
    <property type="entry name" value="Pept_M16_N"/>
</dbReference>
<evidence type="ECO:0000313" key="20">
    <source>
        <dbReference type="EMBL" id="AWI09784.1"/>
    </source>
</evidence>
<evidence type="ECO:0000256" key="11">
    <source>
        <dbReference type="ARBA" id="ARBA00029597"/>
    </source>
</evidence>
<dbReference type="InterPro" id="IPR011249">
    <property type="entry name" value="Metalloenz_LuxS/M16"/>
</dbReference>
<dbReference type="Pfam" id="PF22456">
    <property type="entry name" value="PqqF-like_C_4"/>
    <property type="match status" value="1"/>
</dbReference>
<dbReference type="AlphaFoldDB" id="A0A2U8E5E5"/>
<evidence type="ECO:0000256" key="10">
    <source>
        <dbReference type="ARBA" id="ARBA00023049"/>
    </source>
</evidence>
<dbReference type="Pfam" id="PF00675">
    <property type="entry name" value="Peptidase_M16"/>
    <property type="match status" value="1"/>
</dbReference>
<dbReference type="Proteomes" id="UP000244896">
    <property type="component" value="Chromosome"/>
</dbReference>
<dbReference type="FunFam" id="3.30.830.10:FF:000012">
    <property type="entry name" value="Protease 3"/>
    <property type="match status" value="1"/>
</dbReference>
<dbReference type="GO" id="GO:0006508">
    <property type="term" value="P:proteolysis"/>
    <property type="evidence" value="ECO:0007669"/>
    <property type="project" value="UniProtKB-KW"/>
</dbReference>
<evidence type="ECO:0000256" key="5">
    <source>
        <dbReference type="ARBA" id="ARBA00017565"/>
    </source>
</evidence>
<evidence type="ECO:0000256" key="7">
    <source>
        <dbReference type="ARBA" id="ARBA00022723"/>
    </source>
</evidence>
<comment type="function">
    <text evidence="2">Endopeptidase that degrades small peptides of less than 7 kDa, such as glucagon and insulin.</text>
</comment>
<dbReference type="PANTHER" id="PTHR43690:SF18">
    <property type="entry name" value="INSULIN-DEGRADING ENZYME-RELATED"/>
    <property type="match status" value="1"/>
</dbReference>
<keyword evidence="21" id="KW-1185">Reference proteome</keyword>
<name>A0A2U8E5E5_9BACT</name>
<dbReference type="PROSITE" id="PS00143">
    <property type="entry name" value="INSULINASE"/>
    <property type="match status" value="1"/>
</dbReference>
<evidence type="ECO:0000256" key="4">
    <source>
        <dbReference type="ARBA" id="ARBA00012449"/>
    </source>
</evidence>
<dbReference type="SUPFAM" id="SSF63411">
    <property type="entry name" value="LuxS/MPP-like metallohydrolase"/>
    <property type="match status" value="4"/>
</dbReference>
<keyword evidence="7" id="KW-0479">Metal-binding</keyword>
<protein>
    <recommendedName>
        <fullName evidence="5">Protease 3</fullName>
        <ecNumber evidence="4">3.4.24.55</ecNumber>
    </recommendedName>
    <alternativeName>
        <fullName evidence="13">Pitrilysin</fullName>
    </alternativeName>
    <alternativeName>
        <fullName evidence="12">Protease III</fullName>
    </alternativeName>
    <alternativeName>
        <fullName evidence="11">Protease pi</fullName>
    </alternativeName>
</protein>
<feature type="domain" description="Peptidase M16 middle/third" evidence="18">
    <location>
        <begin position="403"/>
        <end position="680"/>
    </location>
</feature>
<feature type="domain" description="Peptidase M16 C-terminal" evidence="17">
    <location>
        <begin position="215"/>
        <end position="392"/>
    </location>
</feature>
<dbReference type="InterPro" id="IPR032632">
    <property type="entry name" value="Peptidase_M16_M"/>
</dbReference>
<sequence length="959" mass="107889">MLAKIIAMNHKSVRRFLFVLCLLALPFVRAENNEPAVPPLKRLANDQSEYRRFTLDNGIKVILLSDPKLNKSAASLAVGAGSLSDPRDRQGLAHFLEHMLFLGTEKYPDVNDYGNYLTSNGGYNNAYTADDHTNYLFEIRHEAFEGALDRFAQFFIAPLFTPEFTERELNAVNSENQKNLENDRWRYWQVRRSLYRADHPANHFGTGNSDTLAGVSREELLDFYNKHYSADRMTLALTGRASLDQMEQWVRQYFSPIVNRKLGPIRYDPDYLSEKPALRIVRVEPIIDGRELGLEFRMPAIQRYWASKPDHLLRFILGYEGKGSLLSQLKAEGLATGLSAYGGDETQDYGRFQISVALTPEGLQNYGRVLDLVFSTIADMRRAGYPGYLFNERKMMAALDELYDDKGEGSQRAVFLANQIATCPLSIAERVPYLWLREDSEAYEKFLSYLRPDNMLVSLVAKGVDTDATEKYYGTKYSYREETGPAYDKLITALNSSALPKGVTIHLPEPNPYIPANSTVHAVTPMLLINEPGLSLYYSQDTEFERPMVTQIFNFRLPRSFASLENAVALNYYAACVNEALNEITYVAGEAGLSARVSTSLTNGVTLRISGYNESAERLLDTILSHLVDFELSEERFAAVKDYTVRGLRNFERGDAYRIAMTTLNSITGEFVYRPDEQIAAAEKMTLADVRAFARTLYKTGKVEALIYGNVTGDDAVALARKFRSHKPAPESALLRDRYLEIAAGAEVRATEKLIVNNSAMVLRYKLGDTSPEMRAAAVALGIFVAEPFFTELRTRQQLGYIVSGGAAPGKTESIAYFIIQSGNHPADELEKRALAFIGALPDQLAALDDAAWAQIIAGARSRLEEKDKSIDERASRLYALAYDYNADWERRAQTLAALDKLTKARAVEILKNAFDEKTRGQITVLAFSRDHEPSDANAPKPTFDFEKRAEWKKTRSYK</sequence>
<dbReference type="GO" id="GO:0046872">
    <property type="term" value="F:metal ion binding"/>
    <property type="evidence" value="ECO:0007669"/>
    <property type="project" value="UniProtKB-KW"/>
</dbReference>
<keyword evidence="9" id="KW-0862">Zinc</keyword>
<organism evidence="20 21">
    <name type="scientific">Ereboglobus luteus</name>
    <dbReference type="NCBI Taxonomy" id="1796921"/>
    <lineage>
        <taxon>Bacteria</taxon>
        <taxon>Pseudomonadati</taxon>
        <taxon>Verrucomicrobiota</taxon>
        <taxon>Opitutia</taxon>
        <taxon>Opitutales</taxon>
        <taxon>Opitutaceae</taxon>
        <taxon>Ereboglobus</taxon>
    </lineage>
</organism>
<feature type="domain" description="Coenzyme PQQ synthesis protein F-like C-terminal lobe" evidence="19">
    <location>
        <begin position="784"/>
        <end position="878"/>
    </location>
</feature>
<dbReference type="PANTHER" id="PTHR43690">
    <property type="entry name" value="NARDILYSIN"/>
    <property type="match status" value="1"/>
</dbReference>
<evidence type="ECO:0000259" key="16">
    <source>
        <dbReference type="Pfam" id="PF00675"/>
    </source>
</evidence>
<reference evidence="20 21" key="1">
    <citation type="journal article" date="2018" name="Syst. Appl. Microbiol.">
        <title>Ereboglobus luteus gen. nov. sp. nov. from cockroach guts, and new insights into the oxygen relationship of the genera Opitutus and Didymococcus (Verrucomicrobia: Opitutaceae).</title>
        <authorList>
            <person name="Tegtmeier D."/>
            <person name="Belitz A."/>
            <person name="Radek R."/>
            <person name="Heimerl T."/>
            <person name="Brune A."/>
        </authorList>
    </citation>
    <scope>NUCLEOTIDE SEQUENCE [LARGE SCALE GENOMIC DNA]</scope>
    <source>
        <strain evidence="20 21">Ho45</strain>
    </source>
</reference>
<keyword evidence="10" id="KW-0482">Metalloprotease</keyword>
<evidence type="ECO:0000313" key="21">
    <source>
        <dbReference type="Proteomes" id="UP000244896"/>
    </source>
</evidence>
<dbReference type="InterPro" id="IPR001431">
    <property type="entry name" value="Pept_M16_Zn_BS"/>
</dbReference>
<keyword evidence="8" id="KW-0378">Hydrolase</keyword>
<comment type="similarity">
    <text evidence="3 14">Belongs to the peptidase M16 family.</text>
</comment>
<evidence type="ECO:0000256" key="2">
    <source>
        <dbReference type="ARBA" id="ARBA00002184"/>
    </source>
</evidence>
<dbReference type="EMBL" id="CP023004">
    <property type="protein sequence ID" value="AWI09784.1"/>
    <property type="molecule type" value="Genomic_DNA"/>
</dbReference>
<proteinExistence type="inferred from homology"/>
<dbReference type="InterPro" id="IPR054734">
    <property type="entry name" value="PqqF-like_C_4"/>
</dbReference>
<feature type="domain" description="Peptidase M16 N-terminal" evidence="16">
    <location>
        <begin position="60"/>
        <end position="196"/>
    </location>
</feature>
<feature type="signal peptide" evidence="15">
    <location>
        <begin position="1"/>
        <end position="30"/>
    </location>
</feature>
<evidence type="ECO:0000256" key="8">
    <source>
        <dbReference type="ARBA" id="ARBA00022801"/>
    </source>
</evidence>
<feature type="chain" id="PRO_5016172131" description="Protease 3" evidence="15">
    <location>
        <begin position="31"/>
        <end position="959"/>
    </location>
</feature>
<evidence type="ECO:0000256" key="1">
    <source>
        <dbReference type="ARBA" id="ARBA00001947"/>
    </source>
</evidence>
<accession>A0A2U8E5E5</accession>
<gene>
    <name evidence="20" type="ORF">CKA38_11470</name>
</gene>
<evidence type="ECO:0000256" key="14">
    <source>
        <dbReference type="RuleBase" id="RU004447"/>
    </source>
</evidence>
<dbReference type="InterPro" id="IPR050626">
    <property type="entry name" value="Peptidase_M16"/>
</dbReference>
<evidence type="ECO:0000256" key="15">
    <source>
        <dbReference type="SAM" id="SignalP"/>
    </source>
</evidence>
<comment type="cofactor">
    <cofactor evidence="1">
        <name>Zn(2+)</name>
        <dbReference type="ChEBI" id="CHEBI:29105"/>
    </cofactor>
</comment>
<evidence type="ECO:0000256" key="6">
    <source>
        <dbReference type="ARBA" id="ARBA00022670"/>
    </source>
</evidence>
<evidence type="ECO:0000259" key="18">
    <source>
        <dbReference type="Pfam" id="PF16187"/>
    </source>
</evidence>
<dbReference type="EC" id="3.4.24.55" evidence="4"/>
<keyword evidence="15" id="KW-0732">Signal</keyword>
<evidence type="ECO:0000256" key="3">
    <source>
        <dbReference type="ARBA" id="ARBA00007261"/>
    </source>
</evidence>
<dbReference type="GO" id="GO:0005737">
    <property type="term" value="C:cytoplasm"/>
    <property type="evidence" value="ECO:0007669"/>
    <property type="project" value="UniProtKB-ARBA"/>
</dbReference>
<evidence type="ECO:0000259" key="17">
    <source>
        <dbReference type="Pfam" id="PF05193"/>
    </source>
</evidence>
<dbReference type="KEGG" id="elut:CKA38_11470"/>
<dbReference type="Pfam" id="PF05193">
    <property type="entry name" value="Peptidase_M16_C"/>
    <property type="match status" value="1"/>
</dbReference>
<evidence type="ECO:0000259" key="19">
    <source>
        <dbReference type="Pfam" id="PF22456"/>
    </source>
</evidence>
<dbReference type="GO" id="GO:0004222">
    <property type="term" value="F:metalloendopeptidase activity"/>
    <property type="evidence" value="ECO:0007669"/>
    <property type="project" value="UniProtKB-EC"/>
</dbReference>
<evidence type="ECO:0000256" key="9">
    <source>
        <dbReference type="ARBA" id="ARBA00022833"/>
    </source>
</evidence>
<evidence type="ECO:0000256" key="13">
    <source>
        <dbReference type="ARBA" id="ARBA00033450"/>
    </source>
</evidence>
<dbReference type="InterPro" id="IPR007863">
    <property type="entry name" value="Peptidase_M16_C"/>
</dbReference>
<evidence type="ECO:0000256" key="12">
    <source>
        <dbReference type="ARBA" id="ARBA00031184"/>
    </source>
</evidence>